<dbReference type="AlphaFoldDB" id="A0A3G5FIQ5"/>
<evidence type="ECO:0000259" key="1">
    <source>
        <dbReference type="Pfam" id="PF10651"/>
    </source>
</evidence>
<reference evidence="2 3" key="1">
    <citation type="journal article" date="2012" name="Int. J. Syst. Evol. Microbiol.">
        <title>Characterization of Tetragenococcus strains from sugar thick juice reveals a novel species, Tetragenococcus osmophilus sp. nov., and divides Tetragenococcus halophilus into two subspecies, T. halophilus subsp. halophilus subsp. nov. and T. halophilus subsp. flandriensis subsp. nov.</title>
        <authorList>
            <person name="Juste A."/>
            <person name="Van Trappen S."/>
            <person name="Verreth C."/>
            <person name="Cleenwerck I."/>
            <person name="De Vos P."/>
            <person name="Lievens B."/>
            <person name="Willems K.A."/>
        </authorList>
    </citation>
    <scope>NUCLEOTIDE SEQUENCE [LARGE SCALE GENOMIC DNA]</scope>
    <source>
        <strain evidence="2 3">LMG 26042</strain>
    </source>
</reference>
<proteinExistence type="predicted"/>
<feature type="domain" description="BppU N-terminal" evidence="1">
    <location>
        <begin position="79"/>
        <end position="146"/>
    </location>
</feature>
<name>A0A3G5FIQ5_TETHA</name>
<protein>
    <submittedName>
        <fullName evidence="2">DUF2479 domain-containing protein</fullName>
    </submittedName>
</protein>
<dbReference type="Proteomes" id="UP000280475">
    <property type="component" value="Chromosome"/>
</dbReference>
<sequence length="386" mass="42490">MVLRKIATIKVPKGAGPREVKTKNVFATYDKQSAAFEFFFSDNVNVEDATANVLFIIDGQKVFVEDGAALGGTNETHTFIYPLPDKLLNYTGKVDGYLYLNFADGSQSDEIHFTFSIKKSQIDEEMEEAPDVYIKSFEDIKAEVQEAADGAKETINQKVTEVSDTSDSAISKVNQAADDTIKTASEAKSDVQSKADEASYSIDEAVKSTESARDEAIETMTELDYSNRNLLPGTSDEWKTQTFTSWTEGYVRLSLNELGLKVGDTFTYALDIDNTIDEQNTDDVRGSITFRDPSDSQIDVAYTSTISGGKIGRAIVTAKIPEGTSVIRIAKYSKQEGRKEKTFAIRKIKLNYGTQATPWTPAPEDIVLKSEIEQIKQAITNLGGSV</sequence>
<dbReference type="InterPro" id="IPR018913">
    <property type="entry name" value="BppU_N"/>
</dbReference>
<evidence type="ECO:0000313" key="2">
    <source>
        <dbReference type="EMBL" id="AYW50189.1"/>
    </source>
</evidence>
<organism evidence="2 3">
    <name type="scientific">Tetragenococcus halophilus</name>
    <name type="common">Pediococcus halophilus</name>
    <dbReference type="NCBI Taxonomy" id="51669"/>
    <lineage>
        <taxon>Bacteria</taxon>
        <taxon>Bacillati</taxon>
        <taxon>Bacillota</taxon>
        <taxon>Bacilli</taxon>
        <taxon>Lactobacillales</taxon>
        <taxon>Enterococcaceae</taxon>
        <taxon>Tetragenococcus</taxon>
    </lineage>
</organism>
<dbReference type="Gene3D" id="1.20.120.20">
    <property type="entry name" value="Apolipoprotein"/>
    <property type="match status" value="1"/>
</dbReference>
<gene>
    <name evidence="2" type="ORF">C7H83_06810</name>
</gene>
<dbReference type="Pfam" id="PF10651">
    <property type="entry name" value="BppU_N"/>
    <property type="match status" value="1"/>
</dbReference>
<accession>A0A3G5FIQ5</accession>
<evidence type="ECO:0000313" key="3">
    <source>
        <dbReference type="Proteomes" id="UP000280475"/>
    </source>
</evidence>
<dbReference type="EMBL" id="CP027768">
    <property type="protein sequence ID" value="AYW50189.1"/>
    <property type="molecule type" value="Genomic_DNA"/>
</dbReference>